<dbReference type="Gene3D" id="3.90.1110.10">
    <property type="entry name" value="RNA polymerase Rpb2, domain 2"/>
    <property type="match status" value="2"/>
</dbReference>
<gene>
    <name evidence="13" type="ORF">AMTR_s00068p00180360</name>
</gene>
<dbReference type="OMA" id="NCAFTRE"/>
<evidence type="ECO:0000256" key="1">
    <source>
        <dbReference type="ARBA" id="ARBA00006835"/>
    </source>
</evidence>
<keyword evidence="4" id="KW-0808">Transferase</keyword>
<evidence type="ECO:0000256" key="8">
    <source>
        <dbReference type="RuleBase" id="RU000434"/>
    </source>
</evidence>
<keyword evidence="14" id="KW-1185">Reference proteome</keyword>
<dbReference type="Pfam" id="PF04565">
    <property type="entry name" value="RNA_pol_Rpb2_3"/>
    <property type="match status" value="1"/>
</dbReference>
<dbReference type="InterPro" id="IPR015712">
    <property type="entry name" value="DNA-dir_RNA_pol_su2"/>
</dbReference>
<evidence type="ECO:0000256" key="5">
    <source>
        <dbReference type="ARBA" id="ARBA00022695"/>
    </source>
</evidence>
<dbReference type="EC" id="2.7.7.6" evidence="2"/>
<proteinExistence type="inferred from homology"/>
<dbReference type="Gramene" id="ERN20502">
    <property type="protein sequence ID" value="ERN20502"/>
    <property type="gene ID" value="AMTR_s00068p00180360"/>
</dbReference>
<keyword evidence="9" id="KW-0812">Transmembrane</keyword>
<evidence type="ECO:0000256" key="7">
    <source>
        <dbReference type="ARBA" id="ARBA00048552"/>
    </source>
</evidence>
<keyword evidence="9" id="KW-0472">Membrane</keyword>
<keyword evidence="9" id="KW-1133">Transmembrane helix</keyword>
<evidence type="ECO:0000256" key="2">
    <source>
        <dbReference type="ARBA" id="ARBA00012418"/>
    </source>
</evidence>
<evidence type="ECO:0000256" key="6">
    <source>
        <dbReference type="ARBA" id="ARBA00023163"/>
    </source>
</evidence>
<feature type="transmembrane region" description="Helical" evidence="9">
    <location>
        <begin position="141"/>
        <end position="166"/>
    </location>
</feature>
<dbReference type="eggNOG" id="KOG0214">
    <property type="taxonomic scope" value="Eukaryota"/>
</dbReference>
<feature type="domain" description="RNA polymerase Rpb2" evidence="12">
    <location>
        <begin position="296"/>
        <end position="359"/>
    </location>
</feature>
<feature type="domain" description="RNA polymerase Rpb2" evidence="10">
    <location>
        <begin position="21"/>
        <end position="110"/>
    </location>
</feature>
<evidence type="ECO:0000313" key="13">
    <source>
        <dbReference type="EMBL" id="ERN20502.1"/>
    </source>
</evidence>
<reference evidence="14" key="1">
    <citation type="journal article" date="2013" name="Science">
        <title>The Amborella genome and the evolution of flowering plants.</title>
        <authorList>
            <consortium name="Amborella Genome Project"/>
        </authorList>
    </citation>
    <scope>NUCLEOTIDE SEQUENCE [LARGE SCALE GENOMIC DNA]</scope>
</reference>
<comment type="similarity">
    <text evidence="1 8">Belongs to the RNA polymerase beta chain family.</text>
</comment>
<organism evidence="13 14">
    <name type="scientific">Amborella trichopoda</name>
    <dbReference type="NCBI Taxonomy" id="13333"/>
    <lineage>
        <taxon>Eukaryota</taxon>
        <taxon>Viridiplantae</taxon>
        <taxon>Streptophyta</taxon>
        <taxon>Embryophyta</taxon>
        <taxon>Tracheophyta</taxon>
        <taxon>Spermatophyta</taxon>
        <taxon>Magnoliopsida</taxon>
        <taxon>Amborellales</taxon>
        <taxon>Amborellaceae</taxon>
        <taxon>Amborella</taxon>
    </lineage>
</organism>
<dbReference type="InterPro" id="IPR007644">
    <property type="entry name" value="RNA_pol_bsu_protrusion"/>
</dbReference>
<feature type="transmembrane region" description="Helical" evidence="9">
    <location>
        <begin position="110"/>
        <end position="129"/>
    </location>
</feature>
<dbReference type="GO" id="GO:0003899">
    <property type="term" value="F:DNA-directed RNA polymerase activity"/>
    <property type="evidence" value="ECO:0007669"/>
    <property type="project" value="UniProtKB-EC"/>
</dbReference>
<dbReference type="InterPro" id="IPR007642">
    <property type="entry name" value="RNA_pol_Rpb2_2"/>
</dbReference>
<dbReference type="PANTHER" id="PTHR20856">
    <property type="entry name" value="DNA-DIRECTED RNA POLYMERASE I SUBUNIT 2"/>
    <property type="match status" value="1"/>
</dbReference>
<feature type="domain" description="RNA polymerase Rpb2" evidence="10">
    <location>
        <begin position="170"/>
        <end position="223"/>
    </location>
</feature>
<name>U5DGA1_AMBTC</name>
<dbReference type="SUPFAM" id="SSF64484">
    <property type="entry name" value="beta and beta-prime subunits of DNA dependent RNA-polymerase"/>
    <property type="match status" value="1"/>
</dbReference>
<keyword evidence="3" id="KW-0240">DNA-directed RNA polymerase</keyword>
<dbReference type="Pfam" id="PF04561">
    <property type="entry name" value="RNA_pol_Rpb2_2"/>
    <property type="match status" value="2"/>
</dbReference>
<dbReference type="STRING" id="13333.U5DGA1"/>
<dbReference type="EMBL" id="KI392059">
    <property type="protein sequence ID" value="ERN20502.1"/>
    <property type="molecule type" value="Genomic_DNA"/>
</dbReference>
<accession>U5DGA1</accession>
<dbReference type="GO" id="GO:0032549">
    <property type="term" value="F:ribonucleoside binding"/>
    <property type="evidence" value="ECO:0007669"/>
    <property type="project" value="InterPro"/>
</dbReference>
<dbReference type="InterPro" id="IPR037034">
    <property type="entry name" value="RNA_pol_Rpb2_2_sf"/>
</dbReference>
<feature type="domain" description="RNA polymerase beta subunit protrusion" evidence="11">
    <location>
        <begin position="166"/>
        <end position="271"/>
    </location>
</feature>
<dbReference type="GO" id="GO:0006351">
    <property type="term" value="P:DNA-templated transcription"/>
    <property type="evidence" value="ECO:0007669"/>
    <property type="project" value="InterPro"/>
</dbReference>
<evidence type="ECO:0000313" key="14">
    <source>
        <dbReference type="Proteomes" id="UP000017836"/>
    </source>
</evidence>
<sequence>MAESQKRAPSTMFVRMLLQAKKGGSSGQCIRATLPYIQTEIPIFIVFRALGFVADRDVLEHIWYDFSDTQMMDLLQPSLKEAFVIQNQLVALDYIGKRGSTVGITKEKRIGLVFYAYILKAFVIDPMHISRGKFLVRYSYIVFILSSFMESLLLLCATLTLALMVGMQKKILQKEMLPHVGVGKYCGTKKAYYFGYVIHRLPLCALGRRAEDDRDHYRSKRLDLTGRLLGGCFRGLFLKMTKHVRSYVQKCVDNGKEVDLQVAINAKIITSGLNYSIATGNWGQANAASRRAGVSQVLNRLTFISTLSHFQRLNSPICQGQLTNPRQLHNSHWGMVCPAETPEGQTCGLVRNLALMAHITLGSAANSSGRVEY</sequence>
<dbReference type="HOGENOM" id="CLU_742591_0_0_1"/>
<dbReference type="Proteomes" id="UP000017836">
    <property type="component" value="Unassembled WGS sequence"/>
</dbReference>
<dbReference type="InterPro" id="IPR007645">
    <property type="entry name" value="RNA_pol_Rpb2_3"/>
</dbReference>
<evidence type="ECO:0000256" key="4">
    <source>
        <dbReference type="ARBA" id="ARBA00022679"/>
    </source>
</evidence>
<protein>
    <recommendedName>
        <fullName evidence="2">DNA-directed RNA polymerase</fullName>
        <ecNumber evidence="2">2.7.7.6</ecNumber>
    </recommendedName>
</protein>
<evidence type="ECO:0000256" key="9">
    <source>
        <dbReference type="SAM" id="Phobius"/>
    </source>
</evidence>
<dbReference type="GO" id="GO:0003677">
    <property type="term" value="F:DNA binding"/>
    <property type="evidence" value="ECO:0007669"/>
    <property type="project" value="InterPro"/>
</dbReference>
<evidence type="ECO:0000259" key="12">
    <source>
        <dbReference type="Pfam" id="PF04565"/>
    </source>
</evidence>
<dbReference type="AlphaFoldDB" id="U5DGA1"/>
<evidence type="ECO:0000256" key="3">
    <source>
        <dbReference type="ARBA" id="ARBA00022478"/>
    </source>
</evidence>
<dbReference type="Pfam" id="PF04563">
    <property type="entry name" value="RNA_pol_Rpb2_1"/>
    <property type="match status" value="1"/>
</dbReference>
<keyword evidence="5" id="KW-0548">Nucleotidyltransferase</keyword>
<evidence type="ECO:0000259" key="11">
    <source>
        <dbReference type="Pfam" id="PF04563"/>
    </source>
</evidence>
<dbReference type="Gene3D" id="3.90.1100.10">
    <property type="match status" value="1"/>
</dbReference>
<comment type="catalytic activity">
    <reaction evidence="7">
        <text>RNA(n) + a ribonucleoside 5'-triphosphate = RNA(n+1) + diphosphate</text>
        <dbReference type="Rhea" id="RHEA:21248"/>
        <dbReference type="Rhea" id="RHEA-COMP:14527"/>
        <dbReference type="Rhea" id="RHEA-COMP:17342"/>
        <dbReference type="ChEBI" id="CHEBI:33019"/>
        <dbReference type="ChEBI" id="CHEBI:61557"/>
        <dbReference type="ChEBI" id="CHEBI:140395"/>
        <dbReference type="EC" id="2.7.7.6"/>
    </reaction>
</comment>
<evidence type="ECO:0000259" key="10">
    <source>
        <dbReference type="Pfam" id="PF04561"/>
    </source>
</evidence>
<keyword evidence="6" id="KW-0804">Transcription</keyword>
<dbReference type="GO" id="GO:0000428">
    <property type="term" value="C:DNA-directed RNA polymerase complex"/>
    <property type="evidence" value="ECO:0007669"/>
    <property type="project" value="UniProtKB-KW"/>
</dbReference>